<dbReference type="CDD" id="cd14792">
    <property type="entry name" value="GH27"/>
    <property type="match status" value="1"/>
</dbReference>
<dbReference type="InterPro" id="IPR013785">
    <property type="entry name" value="Aldolase_TIM"/>
</dbReference>
<dbReference type="Proteomes" id="UP000824890">
    <property type="component" value="Unassembled WGS sequence"/>
</dbReference>
<organism evidence="10 11">
    <name type="scientific">Brassica napus</name>
    <name type="common">Rape</name>
    <dbReference type="NCBI Taxonomy" id="3708"/>
    <lineage>
        <taxon>Eukaryota</taxon>
        <taxon>Viridiplantae</taxon>
        <taxon>Streptophyta</taxon>
        <taxon>Embryophyta</taxon>
        <taxon>Tracheophyta</taxon>
        <taxon>Spermatophyta</taxon>
        <taxon>Magnoliopsida</taxon>
        <taxon>eudicotyledons</taxon>
        <taxon>Gunneridae</taxon>
        <taxon>Pentapetalae</taxon>
        <taxon>rosids</taxon>
        <taxon>malvids</taxon>
        <taxon>Brassicales</taxon>
        <taxon>Brassicaceae</taxon>
        <taxon>Brassiceae</taxon>
        <taxon>Brassica</taxon>
    </lineage>
</organism>
<dbReference type="InterPro" id="IPR013780">
    <property type="entry name" value="Glyco_hydro_b"/>
</dbReference>
<dbReference type="Gene3D" id="3.20.20.70">
    <property type="entry name" value="Aldolase class I"/>
    <property type="match status" value="1"/>
</dbReference>
<feature type="compositionally biased region" description="Basic and acidic residues" evidence="8">
    <location>
        <begin position="871"/>
        <end position="885"/>
    </location>
</feature>
<comment type="similarity">
    <text evidence="2 7">Belongs to the glycosyl hydrolase 27 family.</text>
</comment>
<feature type="region of interest" description="Disordered" evidence="8">
    <location>
        <begin position="924"/>
        <end position="978"/>
    </location>
</feature>
<name>A0ABQ8B539_BRANA</name>
<evidence type="ECO:0000259" key="9">
    <source>
        <dbReference type="Pfam" id="PF17801"/>
    </source>
</evidence>
<keyword evidence="11" id="KW-1185">Reference proteome</keyword>
<dbReference type="PANTHER" id="PTHR32091:SF20">
    <property type="entry name" value="EUKARYOTIC TRANSLATION INITIATION FACTOR 4B1"/>
    <property type="match status" value="1"/>
</dbReference>
<dbReference type="PRINTS" id="PR00740">
    <property type="entry name" value="GLHYDRLASE27"/>
</dbReference>
<feature type="compositionally biased region" description="Basic and acidic residues" evidence="8">
    <location>
        <begin position="1012"/>
        <end position="1027"/>
    </location>
</feature>
<feature type="non-terminal residue" evidence="10">
    <location>
        <position position="1"/>
    </location>
</feature>
<evidence type="ECO:0000256" key="2">
    <source>
        <dbReference type="ARBA" id="ARBA00009743"/>
    </source>
</evidence>
<feature type="compositionally biased region" description="Gly residues" evidence="8">
    <location>
        <begin position="815"/>
        <end position="824"/>
    </location>
</feature>
<feature type="compositionally biased region" description="Basic and acidic residues" evidence="8">
    <location>
        <begin position="1035"/>
        <end position="1046"/>
    </location>
</feature>
<dbReference type="InterPro" id="IPR017853">
    <property type="entry name" value="GH"/>
</dbReference>
<evidence type="ECO:0000256" key="1">
    <source>
        <dbReference type="ARBA" id="ARBA00001255"/>
    </source>
</evidence>
<dbReference type="Pfam" id="PF06273">
    <property type="entry name" value="eIF-4B"/>
    <property type="match status" value="1"/>
</dbReference>
<evidence type="ECO:0000256" key="3">
    <source>
        <dbReference type="ARBA" id="ARBA00012755"/>
    </source>
</evidence>
<keyword evidence="7" id="KW-1015">Disulfide bond</keyword>
<keyword evidence="5 7" id="KW-0378">Hydrolase</keyword>
<dbReference type="EC" id="3.2.1.22" evidence="3 7"/>
<dbReference type="SUPFAM" id="SSF51445">
    <property type="entry name" value="(Trans)glycosidases"/>
    <property type="match status" value="1"/>
</dbReference>
<feature type="region of interest" description="Disordered" evidence="8">
    <location>
        <begin position="68"/>
        <end position="89"/>
    </location>
</feature>
<keyword evidence="6 7" id="KW-0326">Glycosidase</keyword>
<dbReference type="EMBL" id="JAGKQM010000012">
    <property type="protein sequence ID" value="KAH0899573.1"/>
    <property type="molecule type" value="Genomic_DNA"/>
</dbReference>
<keyword evidence="4" id="KW-0732">Signal</keyword>
<feature type="compositionally biased region" description="Polar residues" evidence="8">
    <location>
        <begin position="842"/>
        <end position="853"/>
    </location>
</feature>
<feature type="compositionally biased region" description="Basic and acidic residues" evidence="8">
    <location>
        <begin position="966"/>
        <end position="978"/>
    </location>
</feature>
<feature type="compositionally biased region" description="Low complexity" evidence="8">
    <location>
        <begin position="934"/>
        <end position="948"/>
    </location>
</feature>
<feature type="compositionally biased region" description="Basic and acidic residues" evidence="8">
    <location>
        <begin position="772"/>
        <end position="781"/>
    </location>
</feature>
<evidence type="ECO:0000256" key="8">
    <source>
        <dbReference type="SAM" id="MobiDB-lite"/>
    </source>
</evidence>
<evidence type="ECO:0000256" key="6">
    <source>
        <dbReference type="ARBA" id="ARBA00023295"/>
    </source>
</evidence>
<feature type="region of interest" description="Disordered" evidence="8">
    <location>
        <begin position="725"/>
        <end position="909"/>
    </location>
</feature>
<protein>
    <recommendedName>
        <fullName evidence="3 7">Alpha-galactosidase</fullName>
        <ecNumber evidence="3 7">3.2.1.22</ecNumber>
    </recommendedName>
    <alternativeName>
        <fullName evidence="7">Melibiase</fullName>
    </alternativeName>
</protein>
<dbReference type="Pfam" id="PF16499">
    <property type="entry name" value="Melibiase_2"/>
    <property type="match status" value="1"/>
</dbReference>
<dbReference type="SUPFAM" id="SSF51011">
    <property type="entry name" value="Glycosyl hydrolase domain"/>
    <property type="match status" value="1"/>
</dbReference>
<gene>
    <name evidence="10" type="ORF">HID58_049141</name>
</gene>
<feature type="region of interest" description="Disordered" evidence="8">
    <location>
        <begin position="1060"/>
        <end position="1110"/>
    </location>
</feature>
<sequence>YKYLPSTTVACSIVSQVLSSTKIRYDPTRPRKNRNHPPVPTLLSSSSSIFPFIVYRLTQDQTKMRAFHQEDGTRTTPSAGQSPKLSSCRALKPSQSVSFLMDIKKKVQGAYVDSLGFDVIDEWGRMHPDPARWPSSKGGKGFTQVAEKVHKMGLKFGIHVMGGISTQAYNANTLVMDSVKGGAYEESGRQWRAKDIGMKEKACVWMPHGFMSVNTKLGAGKAFLRSLYRQYAEWGIDFIKHDCVFGDDFNLDEISIVSEVLKELDRPVLYSISPGTSVTPTMAKEVSQLVNMYRVTGDDWDTWIDVVAHFDISRDLSASNMIGARGLQGKSWPDLDMLPLGWLTDQGSNLGPHRLCNLTMEEQKTQMTLWSIAKSPLMFGGDVRKLDDATYNLITNPTLLEINSYSSNNMEFPYITAARNNPHHSIGNNVKTKHAFGLTSCKEPKASTWSVVDKNNGKICWNQYSTEKPEKPFCLYNRKALLSSSEEIQHNQLYQGKLHLQTNDKAESCLGASSRKKLTSKDYSRGALSPCKLDANQMWELHSNGTLENSYSAAEASSNGVRSWIASGRRGEVYVAFFNLNQVKTTVSAKISDIAKALQNKTHLEGASCKSHEIWSGKDFGPTKDSVTIQVESHGPALFILMSKPWGGIGIGAWADEAERADEEQAAAAADVESFPSLKEAASNAKSKKKKKMMMTLSEFTSGAYAAPGGRSSVGLTQQEILQLPTGPRQRSEDEMQQPGRLGGGFSSYGGRGPRDRDDSGGGRRPYGGGFDDERRGDQSRVSDFPQASRADEDDDWGKAKKLQSFDQGRHGRYSGLGGGGGGFSRADETDNWAAGKRQAPVRSSTFGSGYSDSNREPDRWSRGVALGGVQEERRRLVLEPRKVDSGASETPPAGAKTSKANPFGAARAREDVLAEKGLDWKKLDSKIEAKKGSSQTSRPSSAQSESSGLSNVAKPRPKVNPFGDAKPREVLLEEQGKDWRKMDMELEHRRVDRPKTEEEKMLKEEIEELRKKLEKESIAPEIKQSDQESGSNNNHHDLPETLRGKEKYLEILTRELDDKVRSFESTERPRSRGAVDAWVRPVDDQPRNFQGGSKERGFFSNRPSSREGW</sequence>
<comment type="caution">
    <text evidence="10">The sequence shown here is derived from an EMBL/GenBank/DDBJ whole genome shotgun (WGS) entry which is preliminary data.</text>
</comment>
<evidence type="ECO:0000256" key="4">
    <source>
        <dbReference type="ARBA" id="ARBA00022729"/>
    </source>
</evidence>
<feature type="compositionally biased region" description="Gly residues" evidence="8">
    <location>
        <begin position="741"/>
        <end position="752"/>
    </location>
</feature>
<evidence type="ECO:0000256" key="7">
    <source>
        <dbReference type="RuleBase" id="RU361168"/>
    </source>
</evidence>
<dbReference type="PANTHER" id="PTHR32091">
    <property type="entry name" value="EUKARYOTIC TRANSLATION INITIATION FACTOR 4B"/>
    <property type="match status" value="1"/>
</dbReference>
<evidence type="ECO:0000313" key="11">
    <source>
        <dbReference type="Proteomes" id="UP000824890"/>
    </source>
</evidence>
<feature type="compositionally biased region" description="Basic and acidic residues" evidence="8">
    <location>
        <begin position="753"/>
        <end position="762"/>
    </location>
</feature>
<reference evidence="10 11" key="1">
    <citation type="submission" date="2021-05" db="EMBL/GenBank/DDBJ databases">
        <title>Genome Assembly of Synthetic Allotetraploid Brassica napus Reveals Homoeologous Exchanges between Subgenomes.</title>
        <authorList>
            <person name="Davis J.T."/>
        </authorList>
    </citation>
    <scope>NUCLEOTIDE SEQUENCE [LARGE SCALE GENOMIC DNA]</scope>
    <source>
        <strain evidence="11">cv. Da-Ae</strain>
        <tissue evidence="10">Seedling</tissue>
    </source>
</reference>
<dbReference type="InterPro" id="IPR010433">
    <property type="entry name" value="EIF-4B_pln"/>
</dbReference>
<feature type="compositionally biased region" description="Polar residues" evidence="8">
    <location>
        <begin position="74"/>
        <end position="85"/>
    </location>
</feature>
<dbReference type="Pfam" id="PF17801">
    <property type="entry name" value="Melibiase_C"/>
    <property type="match status" value="1"/>
</dbReference>
<dbReference type="InterPro" id="IPR041233">
    <property type="entry name" value="Melibiase_C"/>
</dbReference>
<feature type="region of interest" description="Disordered" evidence="8">
    <location>
        <begin position="1012"/>
        <end position="1046"/>
    </location>
</feature>
<dbReference type="Gene3D" id="2.60.40.1180">
    <property type="entry name" value="Golgi alpha-mannosidase II"/>
    <property type="match status" value="1"/>
</dbReference>
<evidence type="ECO:0000313" key="10">
    <source>
        <dbReference type="EMBL" id="KAH0899573.1"/>
    </source>
</evidence>
<comment type="catalytic activity">
    <reaction evidence="1 7">
        <text>Hydrolysis of terminal, non-reducing alpha-D-galactose residues in alpha-D-galactosides, including galactose oligosaccharides, galactomannans and galactolipids.</text>
        <dbReference type="EC" id="3.2.1.22"/>
    </reaction>
</comment>
<feature type="compositionally biased region" description="Basic and acidic residues" evidence="8">
    <location>
        <begin position="1060"/>
        <end position="1071"/>
    </location>
</feature>
<proteinExistence type="inferred from homology"/>
<evidence type="ECO:0000256" key="5">
    <source>
        <dbReference type="ARBA" id="ARBA00022801"/>
    </source>
</evidence>
<accession>A0ABQ8B539</accession>
<dbReference type="InterPro" id="IPR002241">
    <property type="entry name" value="Glyco_hydro_27"/>
</dbReference>
<feature type="domain" description="Alpha galactosidase C-terminal" evidence="9">
    <location>
        <begin position="560"/>
        <end position="640"/>
    </location>
</feature>